<accession>A0ABS9X0V0</accession>
<dbReference type="Proteomes" id="UP001139646">
    <property type="component" value="Unassembled WGS sequence"/>
</dbReference>
<reference evidence="2" key="1">
    <citation type="submission" date="2022-01" db="EMBL/GenBank/DDBJ databases">
        <title>Colwellia maritima, isolated from seawater.</title>
        <authorList>
            <person name="Kristyanto S."/>
            <person name="Jung J."/>
            <person name="Jeon C.O."/>
        </authorList>
    </citation>
    <scope>NUCLEOTIDE SEQUENCE</scope>
    <source>
        <strain evidence="2">MSW7</strain>
    </source>
</reference>
<organism evidence="2 3">
    <name type="scientific">Colwellia maritima</name>
    <dbReference type="NCBI Taxonomy" id="2912588"/>
    <lineage>
        <taxon>Bacteria</taxon>
        <taxon>Pseudomonadati</taxon>
        <taxon>Pseudomonadota</taxon>
        <taxon>Gammaproteobacteria</taxon>
        <taxon>Alteromonadales</taxon>
        <taxon>Colwelliaceae</taxon>
        <taxon>Colwellia</taxon>
    </lineage>
</organism>
<feature type="signal peptide" evidence="1">
    <location>
        <begin position="1"/>
        <end position="18"/>
    </location>
</feature>
<evidence type="ECO:0000256" key="1">
    <source>
        <dbReference type="SAM" id="SignalP"/>
    </source>
</evidence>
<dbReference type="RefSeq" id="WP_242284277.1">
    <property type="nucleotide sequence ID" value="NZ_JAKKSL010000001.1"/>
</dbReference>
<feature type="chain" id="PRO_5045758927" evidence="1">
    <location>
        <begin position="19"/>
        <end position="162"/>
    </location>
</feature>
<evidence type="ECO:0000313" key="3">
    <source>
        <dbReference type="Proteomes" id="UP001139646"/>
    </source>
</evidence>
<keyword evidence="3" id="KW-1185">Reference proteome</keyword>
<evidence type="ECO:0000313" key="2">
    <source>
        <dbReference type="EMBL" id="MCI2283091.1"/>
    </source>
</evidence>
<gene>
    <name evidence="2" type="ORF">L3081_06370</name>
</gene>
<proteinExistence type="predicted"/>
<protein>
    <submittedName>
        <fullName evidence="2">Uncharacterized protein</fullName>
    </submittedName>
</protein>
<comment type="caution">
    <text evidence="2">The sequence shown here is derived from an EMBL/GenBank/DDBJ whole genome shotgun (WGS) entry which is preliminary data.</text>
</comment>
<sequence length="162" mass="18251">MKSALIAFFLFTSISCSALDNIIFSGYSFPLNNNWKTIRLLEDGAGIAIKIPDDQYLIVQQSNESKSLVTLEDGSSISIVQIHQDKIHKVNKNSKSKIYQGIYDSFSETKEFQSSNISFFIEKKPDIPQTHVAYIVTPSLISISTTMSKDKFLNFLKSIQIN</sequence>
<dbReference type="EMBL" id="JAKKSL010000001">
    <property type="protein sequence ID" value="MCI2283091.1"/>
    <property type="molecule type" value="Genomic_DNA"/>
</dbReference>
<name>A0ABS9X0V0_9GAMM</name>
<dbReference type="PROSITE" id="PS51257">
    <property type="entry name" value="PROKAR_LIPOPROTEIN"/>
    <property type="match status" value="1"/>
</dbReference>
<keyword evidence="1" id="KW-0732">Signal</keyword>